<gene>
    <name evidence="8" type="ORF">L2X98_29685</name>
</gene>
<feature type="compositionally biased region" description="Polar residues" evidence="7">
    <location>
        <begin position="291"/>
        <end position="302"/>
    </location>
</feature>
<proteinExistence type="inferred from homology"/>
<feature type="compositionally biased region" description="Low complexity" evidence="7">
    <location>
        <begin position="306"/>
        <end position="317"/>
    </location>
</feature>
<reference evidence="8" key="1">
    <citation type="submission" date="2022-01" db="EMBL/GenBank/DDBJ databases">
        <title>Microbacterium eymi and Microbacterium rhizovicinus sp. nov., isolated from the rhizospheric soil of Elymus tsukushiensis, a plant native to the Dokdo Islands, Republic of Korea.</title>
        <authorList>
            <person name="Hwang Y.J."/>
        </authorList>
    </citation>
    <scope>NUCLEOTIDE SEQUENCE</scope>
    <source>
        <strain evidence="8">KUDC0405</strain>
    </source>
</reference>
<accession>A0ABY5NND0</accession>
<dbReference type="Pfam" id="PF00282">
    <property type="entry name" value="Pyridoxal_deC"/>
    <property type="match status" value="1"/>
</dbReference>
<protein>
    <submittedName>
        <fullName evidence="8">Pyridoxal-dependent decarboxylase</fullName>
    </submittedName>
</protein>
<feature type="compositionally biased region" description="Basic residues" evidence="7">
    <location>
        <begin position="22"/>
        <end position="34"/>
    </location>
</feature>
<dbReference type="InterPro" id="IPR015421">
    <property type="entry name" value="PyrdxlP-dep_Trfase_major"/>
</dbReference>
<dbReference type="RefSeq" id="WP_259613320.1">
    <property type="nucleotide sequence ID" value="NZ_CP091139.2"/>
</dbReference>
<keyword evidence="4 6" id="KW-0663">Pyridoxal phosphate</keyword>
<sequence length="337" mass="35933">MPRPLFRCRRAGRTRASEAARRSPRSPHPRSRKPTRFDHPGFFAHMDPPTPWMSWAAAQWAAAMNQNLLHPDSAPAARRLERLAVDWLAPAFGMDGGHLVPGSTVANLTALWAARDLTGARRVIASSASHLSVAKAAHILGLEYVAVPVDAGERMRVGLLPGDLGDAIVVLTAGTTIAGAVDPLDAASGAAWRHVDAAWAGPLRLSSHADVLDGIDRADSVAVSAHKWLYQPKESALVLFADAARAHDAISSGARTSPPPTSACWARTVPPRSRCWRRCSLGGATVCAPASTPTWRSRSGSPNEWCPSRRSSCSPRPRPGWWCGGRGASMSRPCAIG</sequence>
<feature type="compositionally biased region" description="Basic residues" evidence="7">
    <location>
        <begin position="1"/>
        <end position="13"/>
    </location>
</feature>
<dbReference type="SUPFAM" id="SSF53383">
    <property type="entry name" value="PLP-dependent transferases"/>
    <property type="match status" value="1"/>
</dbReference>
<evidence type="ECO:0000313" key="8">
    <source>
        <dbReference type="EMBL" id="UUT36655.1"/>
    </source>
</evidence>
<comment type="cofactor">
    <cofactor evidence="1 6">
        <name>pyridoxal 5'-phosphate</name>
        <dbReference type="ChEBI" id="CHEBI:597326"/>
    </cofactor>
</comment>
<evidence type="ECO:0000256" key="3">
    <source>
        <dbReference type="ARBA" id="ARBA00022793"/>
    </source>
</evidence>
<evidence type="ECO:0000313" key="9">
    <source>
        <dbReference type="Proteomes" id="UP001054811"/>
    </source>
</evidence>
<evidence type="ECO:0000256" key="7">
    <source>
        <dbReference type="SAM" id="MobiDB-lite"/>
    </source>
</evidence>
<dbReference type="Proteomes" id="UP001054811">
    <property type="component" value="Chromosome"/>
</dbReference>
<dbReference type="EMBL" id="CP091139">
    <property type="protein sequence ID" value="UUT36655.1"/>
    <property type="molecule type" value="Genomic_DNA"/>
</dbReference>
<keyword evidence="5 6" id="KW-0456">Lyase</keyword>
<comment type="similarity">
    <text evidence="2 6">Belongs to the group II decarboxylase family.</text>
</comment>
<keyword evidence="3" id="KW-0210">Decarboxylase</keyword>
<dbReference type="InterPro" id="IPR015424">
    <property type="entry name" value="PyrdxlP-dep_Trfase"/>
</dbReference>
<evidence type="ECO:0000256" key="2">
    <source>
        <dbReference type="ARBA" id="ARBA00009533"/>
    </source>
</evidence>
<dbReference type="InterPro" id="IPR002129">
    <property type="entry name" value="PyrdxlP-dep_de-COase"/>
</dbReference>
<organism evidence="8 9">
    <name type="scientific">Microbacterium elymi</name>
    <dbReference type="NCBI Taxonomy" id="2909587"/>
    <lineage>
        <taxon>Bacteria</taxon>
        <taxon>Bacillati</taxon>
        <taxon>Actinomycetota</taxon>
        <taxon>Actinomycetes</taxon>
        <taxon>Micrococcales</taxon>
        <taxon>Microbacteriaceae</taxon>
        <taxon>Microbacterium</taxon>
    </lineage>
</organism>
<evidence type="ECO:0000256" key="6">
    <source>
        <dbReference type="RuleBase" id="RU000382"/>
    </source>
</evidence>
<evidence type="ECO:0000256" key="1">
    <source>
        <dbReference type="ARBA" id="ARBA00001933"/>
    </source>
</evidence>
<feature type="region of interest" description="Disordered" evidence="7">
    <location>
        <begin position="291"/>
        <end position="317"/>
    </location>
</feature>
<evidence type="ECO:0000256" key="5">
    <source>
        <dbReference type="ARBA" id="ARBA00023239"/>
    </source>
</evidence>
<keyword evidence="9" id="KW-1185">Reference proteome</keyword>
<name>A0ABY5NND0_9MICO</name>
<dbReference type="PANTHER" id="PTHR45677:SF8">
    <property type="entry name" value="CYSTEINE SULFINIC ACID DECARBOXYLASE"/>
    <property type="match status" value="1"/>
</dbReference>
<dbReference type="Gene3D" id="3.40.640.10">
    <property type="entry name" value="Type I PLP-dependent aspartate aminotransferase-like (Major domain)"/>
    <property type="match status" value="1"/>
</dbReference>
<dbReference type="PANTHER" id="PTHR45677">
    <property type="entry name" value="GLUTAMATE DECARBOXYLASE-RELATED"/>
    <property type="match status" value="1"/>
</dbReference>
<evidence type="ECO:0000256" key="4">
    <source>
        <dbReference type="ARBA" id="ARBA00022898"/>
    </source>
</evidence>
<feature type="region of interest" description="Disordered" evidence="7">
    <location>
        <begin position="1"/>
        <end position="41"/>
    </location>
</feature>